<dbReference type="InterPro" id="IPR052519">
    <property type="entry name" value="Euk-type_GlcNAc_Kinase"/>
</dbReference>
<dbReference type="SUPFAM" id="SSF53067">
    <property type="entry name" value="Actin-like ATPase domain"/>
    <property type="match status" value="1"/>
</dbReference>
<evidence type="ECO:0000259" key="1">
    <source>
        <dbReference type="Pfam" id="PF01869"/>
    </source>
</evidence>
<accession>A0A418UZF8</accession>
<proteinExistence type="predicted"/>
<dbReference type="InterPro" id="IPR043129">
    <property type="entry name" value="ATPase_NBD"/>
</dbReference>
<dbReference type="EMBL" id="QYUJ01000030">
    <property type="protein sequence ID" value="RJF68879.1"/>
    <property type="molecule type" value="Genomic_DNA"/>
</dbReference>
<dbReference type="InterPro" id="IPR002731">
    <property type="entry name" value="ATPase_BadF"/>
</dbReference>
<dbReference type="OrthoDB" id="63487at2"/>
<protein>
    <submittedName>
        <fullName evidence="2">ATPase</fullName>
    </submittedName>
</protein>
<dbReference type="AlphaFoldDB" id="A0A418UZF8"/>
<reference evidence="2 3" key="1">
    <citation type="submission" date="2018-09" db="EMBL/GenBank/DDBJ databases">
        <authorList>
            <person name="Zhu H."/>
        </authorList>
    </citation>
    <scope>NUCLEOTIDE SEQUENCE [LARGE SCALE GENOMIC DNA]</scope>
    <source>
        <strain evidence="2 3">K2S05-167</strain>
    </source>
</reference>
<dbReference type="Gene3D" id="3.30.420.40">
    <property type="match status" value="2"/>
</dbReference>
<dbReference type="Pfam" id="PF01869">
    <property type="entry name" value="BcrAD_BadFG"/>
    <property type="match status" value="1"/>
</dbReference>
<dbReference type="PANTHER" id="PTHR43190:SF3">
    <property type="entry name" value="N-ACETYL-D-GLUCOSAMINE KINASE"/>
    <property type="match status" value="1"/>
</dbReference>
<gene>
    <name evidence="2" type="ORF">D3875_21210</name>
</gene>
<evidence type="ECO:0000313" key="3">
    <source>
        <dbReference type="Proteomes" id="UP000286287"/>
    </source>
</evidence>
<dbReference type="PANTHER" id="PTHR43190">
    <property type="entry name" value="N-ACETYL-D-GLUCOSAMINE KINASE"/>
    <property type="match status" value="1"/>
</dbReference>
<keyword evidence="3" id="KW-1185">Reference proteome</keyword>
<name>A0A418UZF8_9DEIO</name>
<sequence>MTVRKVNPEVNPGEPVLLGLDAGGSGTKWHLRRGDTTLGQGRAAPLTTLLLGTPQGQAALQELRDALPTRPDALHAGLPGLAHGSDRAAWAQGVLAQAFGLPTERVQVESDLDLAFRAHLEPASGGLLYAGTGSIAYGVLADGRVVRAGGRGYRIGDDGGGSSIGRAALRWLTDALDVGRVPGGVLAHELHAVMGGLDWDTVRAFVYESPGASTLAQLARPVSEAANQGDGAALEILRQAAQALADLAGRLRQQAGLPDWPIVATGGALQSQPLAVMLREALPGVQIQFRAHEAEASARAGDLFKP</sequence>
<feature type="domain" description="ATPase BadF/BadG/BcrA/BcrD type" evidence="1">
    <location>
        <begin position="18"/>
        <end position="282"/>
    </location>
</feature>
<comment type="caution">
    <text evidence="2">The sequence shown here is derived from an EMBL/GenBank/DDBJ whole genome shotgun (WGS) entry which is preliminary data.</text>
</comment>
<dbReference type="Proteomes" id="UP000286287">
    <property type="component" value="Unassembled WGS sequence"/>
</dbReference>
<organism evidence="2 3">
    <name type="scientific">Deinococcus cavernae</name>
    <dbReference type="NCBI Taxonomy" id="2320857"/>
    <lineage>
        <taxon>Bacteria</taxon>
        <taxon>Thermotogati</taxon>
        <taxon>Deinococcota</taxon>
        <taxon>Deinococci</taxon>
        <taxon>Deinococcales</taxon>
        <taxon>Deinococcaceae</taxon>
        <taxon>Deinococcus</taxon>
    </lineage>
</organism>
<evidence type="ECO:0000313" key="2">
    <source>
        <dbReference type="EMBL" id="RJF68879.1"/>
    </source>
</evidence>